<comment type="subunit">
    <text evidence="10">Monomer. Associates with 30S ribosomal subunit, binds 16S rRNA.</text>
</comment>
<evidence type="ECO:0000256" key="4">
    <source>
        <dbReference type="ARBA" id="ARBA00022730"/>
    </source>
</evidence>
<proteinExistence type="inferred from homology"/>
<evidence type="ECO:0000259" key="12">
    <source>
        <dbReference type="PROSITE" id="PS50936"/>
    </source>
</evidence>
<dbReference type="EC" id="3.6.1.-" evidence="10"/>
<dbReference type="InterPro" id="IPR010914">
    <property type="entry name" value="RsgA_GTPase_dom"/>
</dbReference>
<keyword evidence="15" id="KW-1185">Reference proteome</keyword>
<evidence type="ECO:0000256" key="6">
    <source>
        <dbReference type="ARBA" id="ARBA00022801"/>
    </source>
</evidence>
<evidence type="ECO:0000313" key="15">
    <source>
        <dbReference type="Proteomes" id="UP000664052"/>
    </source>
</evidence>
<keyword evidence="6 10" id="KW-0378">Hydrolase</keyword>
<evidence type="ECO:0000256" key="2">
    <source>
        <dbReference type="ARBA" id="ARBA00022517"/>
    </source>
</evidence>
<feature type="compositionally biased region" description="Basic and acidic residues" evidence="11">
    <location>
        <begin position="326"/>
        <end position="350"/>
    </location>
</feature>
<dbReference type="InterPro" id="IPR004881">
    <property type="entry name" value="Ribosome_biogen_GTPase_RsgA"/>
</dbReference>
<keyword evidence="4 10" id="KW-0699">rRNA-binding</keyword>
<dbReference type="PROSITE" id="PS50936">
    <property type="entry name" value="ENGC_GTPASE"/>
    <property type="match status" value="1"/>
</dbReference>
<organism evidence="14 15">
    <name type="scientific">Corallococcus macrosporus</name>
    <dbReference type="NCBI Taxonomy" id="35"/>
    <lineage>
        <taxon>Bacteria</taxon>
        <taxon>Pseudomonadati</taxon>
        <taxon>Myxococcota</taxon>
        <taxon>Myxococcia</taxon>
        <taxon>Myxococcales</taxon>
        <taxon>Cystobacterineae</taxon>
        <taxon>Myxococcaceae</taxon>
        <taxon>Corallococcus</taxon>
    </lineage>
</organism>
<feature type="binding site" evidence="10">
    <location>
        <position position="294"/>
    </location>
    <ligand>
        <name>Zn(2+)</name>
        <dbReference type="ChEBI" id="CHEBI:29105"/>
    </ligand>
</feature>
<feature type="binding site" evidence="10">
    <location>
        <begin position="155"/>
        <end position="158"/>
    </location>
    <ligand>
        <name>GTP</name>
        <dbReference type="ChEBI" id="CHEBI:37565"/>
    </ligand>
</feature>
<dbReference type="PANTHER" id="PTHR32120:SF10">
    <property type="entry name" value="SMALL RIBOSOMAL SUBUNIT BIOGENESIS GTPASE RSGA"/>
    <property type="match status" value="1"/>
</dbReference>
<evidence type="ECO:0000256" key="5">
    <source>
        <dbReference type="ARBA" id="ARBA00022741"/>
    </source>
</evidence>
<name>A0ABS3DHY6_9BACT</name>
<evidence type="ECO:0000259" key="13">
    <source>
        <dbReference type="PROSITE" id="PS51721"/>
    </source>
</evidence>
<feature type="region of interest" description="Disordered" evidence="11">
    <location>
        <begin position="326"/>
        <end position="365"/>
    </location>
</feature>
<evidence type="ECO:0000256" key="10">
    <source>
        <dbReference type="HAMAP-Rule" id="MF_01820"/>
    </source>
</evidence>
<feature type="domain" description="EngC GTPase" evidence="12">
    <location>
        <begin position="116"/>
        <end position="263"/>
    </location>
</feature>
<dbReference type="InterPro" id="IPR030378">
    <property type="entry name" value="G_CP_dom"/>
</dbReference>
<keyword evidence="1 10" id="KW-0963">Cytoplasm</keyword>
<evidence type="ECO:0000256" key="9">
    <source>
        <dbReference type="ARBA" id="ARBA00023134"/>
    </source>
</evidence>
<dbReference type="PROSITE" id="PS51721">
    <property type="entry name" value="G_CP"/>
    <property type="match status" value="1"/>
</dbReference>
<evidence type="ECO:0000256" key="11">
    <source>
        <dbReference type="SAM" id="MobiDB-lite"/>
    </source>
</evidence>
<dbReference type="Proteomes" id="UP000664052">
    <property type="component" value="Unassembled WGS sequence"/>
</dbReference>
<comment type="function">
    <text evidence="10">One of several proteins that assist in the late maturation steps of the functional core of the 30S ribosomal subunit. Helps release RbfA from mature subunits. May play a role in the assembly of ribosomal proteins into the subunit. Circularly permuted GTPase that catalyzes slow GTP hydrolysis, GTPase activity is stimulated by the 30S ribosomal subunit.</text>
</comment>
<accession>A0ABS3DHY6</accession>
<keyword evidence="8 10" id="KW-0694">RNA-binding</keyword>
<comment type="subcellular location">
    <subcellularLocation>
        <location evidence="10">Cytoplasm</location>
    </subcellularLocation>
</comment>
<dbReference type="Gene3D" id="1.10.40.50">
    <property type="entry name" value="Probable gtpase engc, domain 3"/>
    <property type="match status" value="1"/>
</dbReference>
<evidence type="ECO:0000256" key="3">
    <source>
        <dbReference type="ARBA" id="ARBA00022723"/>
    </source>
</evidence>
<feature type="binding site" evidence="10">
    <location>
        <position position="289"/>
    </location>
    <ligand>
        <name>Zn(2+)</name>
        <dbReference type="ChEBI" id="CHEBI:29105"/>
    </ligand>
</feature>
<evidence type="ECO:0000256" key="7">
    <source>
        <dbReference type="ARBA" id="ARBA00022833"/>
    </source>
</evidence>
<feature type="binding site" evidence="10">
    <location>
        <position position="296"/>
    </location>
    <ligand>
        <name>Zn(2+)</name>
        <dbReference type="ChEBI" id="CHEBI:29105"/>
    </ligand>
</feature>
<dbReference type="HAMAP" id="MF_01820">
    <property type="entry name" value="GTPase_RsgA"/>
    <property type="match status" value="1"/>
</dbReference>
<dbReference type="CDD" id="cd01854">
    <property type="entry name" value="YjeQ_EngC"/>
    <property type="match status" value="1"/>
</dbReference>
<protein>
    <recommendedName>
        <fullName evidence="10">Small ribosomal subunit biogenesis GTPase RsgA</fullName>
        <ecNumber evidence="10">3.6.1.-</ecNumber>
    </recommendedName>
</protein>
<keyword evidence="3 10" id="KW-0479">Metal-binding</keyword>
<feature type="domain" description="CP-type G" evidence="13">
    <location>
        <begin position="107"/>
        <end position="265"/>
    </location>
</feature>
<feature type="binding site" evidence="10">
    <location>
        <position position="302"/>
    </location>
    <ligand>
        <name>Zn(2+)</name>
        <dbReference type="ChEBI" id="CHEBI:29105"/>
    </ligand>
</feature>
<evidence type="ECO:0000313" key="14">
    <source>
        <dbReference type="EMBL" id="MBN8230905.1"/>
    </source>
</evidence>
<keyword evidence="2 10" id="KW-0690">Ribosome biogenesis</keyword>
<dbReference type="Pfam" id="PF03193">
    <property type="entry name" value="RsgA_GTPase"/>
    <property type="match status" value="1"/>
</dbReference>
<dbReference type="EMBL" id="JAFIMU010000007">
    <property type="protein sequence ID" value="MBN8230905.1"/>
    <property type="molecule type" value="Genomic_DNA"/>
</dbReference>
<comment type="cofactor">
    <cofactor evidence="10">
        <name>Zn(2+)</name>
        <dbReference type="ChEBI" id="CHEBI:29105"/>
    </cofactor>
    <text evidence="10">Binds 1 zinc ion per subunit.</text>
</comment>
<sequence>MSLETLGWGPDLDLALSSFVSQTSSSLSLVPGRVVRQQRGLLTVQTAGPAFLARAAGRLLHQAHGAEALPTVGDWVLLQPPASGDGEALMHAVLPRRSVLKRREAGSEHDTQLIAANVDVVFLVTGLDGNFNPRRIERALTVAWNSGATPVVLLSKADLADDAAERVREVEALAPGVDVLAVSAHTGLGVEDVRARLPAGRTGVLLGSSGVGKSTLTNRLLDAARLVTQPVSAEGDRGRHTTTHRELFVLEHGGLVIDGPGMRELGLWGDDDEGLAHAFADVLALATGCRFNDCGHQNEPGCAVRAAVEDGTLSDERRASFDKLQREQAFHHRQTDAAAQREHKRTERNRSNAGWARMRHKRHGE</sequence>
<dbReference type="PANTHER" id="PTHR32120">
    <property type="entry name" value="SMALL RIBOSOMAL SUBUNIT BIOGENESIS GTPASE RSGA"/>
    <property type="match status" value="1"/>
</dbReference>
<dbReference type="RefSeq" id="WP_207054794.1">
    <property type="nucleotide sequence ID" value="NZ_JAFIMU010000007.1"/>
</dbReference>
<evidence type="ECO:0000256" key="1">
    <source>
        <dbReference type="ARBA" id="ARBA00022490"/>
    </source>
</evidence>
<dbReference type="InterPro" id="IPR027417">
    <property type="entry name" value="P-loop_NTPase"/>
</dbReference>
<gene>
    <name evidence="10 14" type="primary">rsgA</name>
    <name evidence="14" type="ORF">JYK02_25640</name>
</gene>
<evidence type="ECO:0000256" key="8">
    <source>
        <dbReference type="ARBA" id="ARBA00022884"/>
    </source>
</evidence>
<dbReference type="Gene3D" id="3.40.50.300">
    <property type="entry name" value="P-loop containing nucleotide triphosphate hydrolases"/>
    <property type="match status" value="1"/>
</dbReference>
<comment type="caution">
    <text evidence="14">The sequence shown here is derived from an EMBL/GenBank/DDBJ whole genome shotgun (WGS) entry which is preliminary data.</text>
</comment>
<comment type="similarity">
    <text evidence="10">Belongs to the TRAFAC class YlqF/YawG GTPase family. RsgA subfamily.</text>
</comment>
<keyword evidence="7 10" id="KW-0862">Zinc</keyword>
<dbReference type="SUPFAM" id="SSF52540">
    <property type="entry name" value="P-loop containing nucleoside triphosphate hydrolases"/>
    <property type="match status" value="1"/>
</dbReference>
<feature type="binding site" evidence="10">
    <location>
        <begin position="207"/>
        <end position="215"/>
    </location>
    <ligand>
        <name>GTP</name>
        <dbReference type="ChEBI" id="CHEBI:37565"/>
    </ligand>
</feature>
<reference evidence="14 15" key="1">
    <citation type="submission" date="2021-02" db="EMBL/GenBank/DDBJ databases">
        <title>De Novo genome assembly of isolated myxobacteria.</title>
        <authorList>
            <person name="Stevens D.C."/>
        </authorList>
    </citation>
    <scope>NUCLEOTIDE SEQUENCE [LARGE SCALE GENOMIC DNA]</scope>
    <source>
        <strain evidence="14 15">ATCC 29039</strain>
    </source>
</reference>
<keyword evidence="5 10" id="KW-0547">Nucleotide-binding</keyword>
<dbReference type="NCBIfam" id="TIGR00157">
    <property type="entry name" value="ribosome small subunit-dependent GTPase A"/>
    <property type="match status" value="1"/>
</dbReference>
<keyword evidence="9 10" id="KW-0342">GTP-binding</keyword>